<keyword evidence="1" id="KW-0479">Metal-binding</keyword>
<dbReference type="Pfam" id="PF02880">
    <property type="entry name" value="PGM_PMM_III"/>
    <property type="match status" value="1"/>
</dbReference>
<feature type="domain" description="Alpha-D-phosphohexomutase alpha/beta/alpha" evidence="5">
    <location>
        <begin position="11"/>
        <end position="66"/>
    </location>
</feature>
<dbReference type="GO" id="GO:0008973">
    <property type="term" value="F:phosphopentomutase activity"/>
    <property type="evidence" value="ECO:0007669"/>
    <property type="project" value="TreeGrafter"/>
</dbReference>
<feature type="domain" description="Alpha-D-phosphohexomutase C-terminal" evidence="4">
    <location>
        <begin position="139"/>
        <end position="170"/>
    </location>
</feature>
<evidence type="ECO:0000256" key="3">
    <source>
        <dbReference type="ARBA" id="ARBA00023235"/>
    </source>
</evidence>
<dbReference type="GO" id="GO:0005975">
    <property type="term" value="P:carbohydrate metabolic process"/>
    <property type="evidence" value="ECO:0007669"/>
    <property type="project" value="InterPro"/>
</dbReference>
<dbReference type="Gene3D" id="3.40.120.10">
    <property type="entry name" value="Alpha-D-Glucose-1,6-Bisphosphate, subunit A, domain 3"/>
    <property type="match status" value="1"/>
</dbReference>
<keyword evidence="3 6" id="KW-0413">Isomerase</keyword>
<evidence type="ECO:0000256" key="1">
    <source>
        <dbReference type="ARBA" id="ARBA00022723"/>
    </source>
</evidence>
<evidence type="ECO:0000256" key="2">
    <source>
        <dbReference type="ARBA" id="ARBA00022842"/>
    </source>
</evidence>
<organism evidence="6">
    <name type="scientific">bioreactor metagenome</name>
    <dbReference type="NCBI Taxonomy" id="1076179"/>
    <lineage>
        <taxon>unclassified sequences</taxon>
        <taxon>metagenomes</taxon>
        <taxon>ecological metagenomes</taxon>
    </lineage>
</organism>
<dbReference type="GO" id="GO:0046872">
    <property type="term" value="F:metal ion binding"/>
    <property type="evidence" value="ECO:0007669"/>
    <property type="project" value="UniProtKB-KW"/>
</dbReference>
<dbReference type="InterPro" id="IPR016055">
    <property type="entry name" value="A-D-PHexomutase_a/b/a-I/II/III"/>
</dbReference>
<accession>A0A645FA38</accession>
<dbReference type="EMBL" id="VSSQ01057369">
    <property type="protein sequence ID" value="MPN11171.1"/>
    <property type="molecule type" value="Genomic_DNA"/>
</dbReference>
<comment type="caution">
    <text evidence="6">The sequence shown here is derived from an EMBL/GenBank/DDBJ whole genome shotgun (WGS) entry which is preliminary data.</text>
</comment>
<sequence>MITNLEQTGEEKRYVLGMEESYGYLSGTHARDKDAVVASALICEMAAFYKKQGKTLVDVMNDLYKEHGMYLNTLLNFGFEGAEGMEKMNGMMMSLRENTPKTIGEFNVVRVLDYKTSRSTEVETGIMKQISLPKSNVLEYHLSSDNSVIVRPSGTEPKIKIYITARADNRKNAEKLTKKLTTDIEKILEIG</sequence>
<evidence type="ECO:0000313" key="6">
    <source>
        <dbReference type="EMBL" id="MPN11171.1"/>
    </source>
</evidence>
<dbReference type="Gene3D" id="3.30.310.50">
    <property type="entry name" value="Alpha-D-phosphohexomutase, C-terminal domain"/>
    <property type="match status" value="1"/>
</dbReference>
<dbReference type="AlphaFoldDB" id="A0A645FA38"/>
<dbReference type="GO" id="GO:0004614">
    <property type="term" value="F:phosphoglucomutase activity"/>
    <property type="evidence" value="ECO:0007669"/>
    <property type="project" value="UniProtKB-EC"/>
</dbReference>
<dbReference type="EC" id="5.4.2.2" evidence="6"/>
<evidence type="ECO:0000259" key="4">
    <source>
        <dbReference type="Pfam" id="PF00408"/>
    </source>
</evidence>
<dbReference type="GO" id="GO:0006166">
    <property type="term" value="P:purine ribonucleoside salvage"/>
    <property type="evidence" value="ECO:0007669"/>
    <property type="project" value="TreeGrafter"/>
</dbReference>
<evidence type="ECO:0000259" key="5">
    <source>
        <dbReference type="Pfam" id="PF02880"/>
    </source>
</evidence>
<dbReference type="PANTHER" id="PTHR45745:SF1">
    <property type="entry name" value="PHOSPHOGLUCOMUTASE 2B-RELATED"/>
    <property type="match status" value="1"/>
</dbReference>
<proteinExistence type="predicted"/>
<dbReference type="Pfam" id="PF00408">
    <property type="entry name" value="PGM_PMM_IV"/>
    <property type="match status" value="1"/>
</dbReference>
<dbReference type="InterPro" id="IPR005843">
    <property type="entry name" value="A-D-PHexomutase_C"/>
</dbReference>
<gene>
    <name evidence="6" type="primary">pgcA_31</name>
    <name evidence="6" type="ORF">SDC9_158472</name>
</gene>
<keyword evidence="2" id="KW-0460">Magnesium</keyword>
<name>A0A645FA38_9ZZZZ</name>
<dbReference type="InterPro" id="IPR036900">
    <property type="entry name" value="A-D-PHexomutase_C_sf"/>
</dbReference>
<dbReference type="SUPFAM" id="SSF55957">
    <property type="entry name" value="Phosphoglucomutase, C-terminal domain"/>
    <property type="match status" value="1"/>
</dbReference>
<reference evidence="6" key="1">
    <citation type="submission" date="2019-08" db="EMBL/GenBank/DDBJ databases">
        <authorList>
            <person name="Kucharzyk K."/>
            <person name="Murdoch R.W."/>
            <person name="Higgins S."/>
            <person name="Loffler F."/>
        </authorList>
    </citation>
    <scope>NUCLEOTIDE SEQUENCE</scope>
</reference>
<dbReference type="PANTHER" id="PTHR45745">
    <property type="entry name" value="PHOSPHOMANNOMUTASE 45A"/>
    <property type="match status" value="1"/>
</dbReference>
<dbReference type="SUPFAM" id="SSF53738">
    <property type="entry name" value="Phosphoglucomutase, first 3 domains"/>
    <property type="match status" value="1"/>
</dbReference>
<protein>
    <submittedName>
        <fullName evidence="6">Phosphoglucomutase</fullName>
        <ecNumber evidence="6">5.4.2.2</ecNumber>
    </submittedName>
</protein>
<dbReference type="InterPro" id="IPR005846">
    <property type="entry name" value="A-D-PHexomutase_a/b/a-III"/>
</dbReference>